<reference evidence="2" key="1">
    <citation type="journal article" date="2022" name="Nat. Commun.">
        <title>Chromosome evolution and the genetic basis of agronomically important traits in greater yam.</title>
        <authorList>
            <person name="Bredeson J.V."/>
            <person name="Lyons J.B."/>
            <person name="Oniyinde I.O."/>
            <person name="Okereke N.R."/>
            <person name="Kolade O."/>
            <person name="Nnabue I."/>
            <person name="Nwadili C.O."/>
            <person name="Hribova E."/>
            <person name="Parker M."/>
            <person name="Nwogha J."/>
            <person name="Shu S."/>
            <person name="Carlson J."/>
            <person name="Kariba R."/>
            <person name="Muthemba S."/>
            <person name="Knop K."/>
            <person name="Barton G.J."/>
            <person name="Sherwood A.V."/>
            <person name="Lopez-Montes A."/>
            <person name="Asiedu R."/>
            <person name="Jamnadass R."/>
            <person name="Muchugi A."/>
            <person name="Goodstein D."/>
            <person name="Egesi C.N."/>
            <person name="Featherston J."/>
            <person name="Asfaw A."/>
            <person name="Simpson G.G."/>
            <person name="Dolezel J."/>
            <person name="Hendre P.S."/>
            <person name="Van Deynze A."/>
            <person name="Kumar P.L."/>
            <person name="Obidiegwu J.E."/>
            <person name="Bhattacharjee R."/>
            <person name="Rokhsar D.S."/>
        </authorList>
    </citation>
    <scope>NUCLEOTIDE SEQUENCE [LARGE SCALE GENOMIC DNA]</scope>
    <source>
        <strain evidence="2">cv. TDa95/00328</strain>
    </source>
</reference>
<protein>
    <submittedName>
        <fullName evidence="1">Zinc finger CCHC-type protein</fullName>
    </submittedName>
</protein>
<sequence>MSGSLHEDLLGGGRGGSRHGRPGDGVGERFGRSGGSRDGWIRRPLQRNRQQGSSQSSGSSRHHPQSNLVREGISYAKAASPQSGQILAEETLKTLDRDSVDLGDGCEKVRKRKSSRSLTPEEHYNVQSRSQGFLPMVGTKRPRSSPTCNHCLRSIHKTSECRHRLTCKRYGGAGHLAESCRVELRSPPNNRRARPKAKAFASERGEENRQTGDLVSKHNKQCSQISLSLTQETSKLRKDLAKIIVLEIISGQTSEDILLEFLPGALNTPRVDAVHDFKGNSFLATLSCEAEAIKACKIGELSFPSKIGPCIISIKPWSAEIGSVGSAVGKAQVLLIWNLPLHAWTWSILVDFLKPIGELVAIPQPSKPHKSFISVLVRCRPWVVLPHEVSLSFGMRRYLVLITDNHLPFPTYRRDLEKYVVTLSRQEDPPVITAPPPQDSSISAKGKEVMHDRVEPPELKKSSVRNRTTQQHPQIWQPRSLSTSTRLATPAPGVAQCASETARPVSVAPGASNNLILTRPVSVAPRVDDERPAEQDTCKPD</sequence>
<keyword evidence="2" id="KW-1185">Reference proteome</keyword>
<gene>
    <name evidence="1" type="ORF">IHE45_05G122500</name>
</gene>
<dbReference type="Proteomes" id="UP000827976">
    <property type="component" value="Chromosome 5"/>
</dbReference>
<name>A0ACB7W504_DIOAL</name>
<evidence type="ECO:0000313" key="1">
    <source>
        <dbReference type="EMBL" id="KAH7682449.1"/>
    </source>
</evidence>
<comment type="caution">
    <text evidence="1">The sequence shown here is derived from an EMBL/GenBank/DDBJ whole genome shotgun (WGS) entry which is preliminary data.</text>
</comment>
<dbReference type="EMBL" id="CM037015">
    <property type="protein sequence ID" value="KAH7682449.1"/>
    <property type="molecule type" value="Genomic_DNA"/>
</dbReference>
<proteinExistence type="predicted"/>
<evidence type="ECO:0000313" key="2">
    <source>
        <dbReference type="Proteomes" id="UP000827976"/>
    </source>
</evidence>
<accession>A0ACB7W504</accession>
<organism evidence="1 2">
    <name type="scientific">Dioscorea alata</name>
    <name type="common">Purple yam</name>
    <dbReference type="NCBI Taxonomy" id="55571"/>
    <lineage>
        <taxon>Eukaryota</taxon>
        <taxon>Viridiplantae</taxon>
        <taxon>Streptophyta</taxon>
        <taxon>Embryophyta</taxon>
        <taxon>Tracheophyta</taxon>
        <taxon>Spermatophyta</taxon>
        <taxon>Magnoliopsida</taxon>
        <taxon>Liliopsida</taxon>
        <taxon>Dioscoreales</taxon>
        <taxon>Dioscoreaceae</taxon>
        <taxon>Dioscorea</taxon>
    </lineage>
</organism>